<feature type="transmembrane region" description="Helical" evidence="8">
    <location>
        <begin position="644"/>
        <end position="665"/>
    </location>
</feature>
<evidence type="ECO:0000256" key="6">
    <source>
        <dbReference type="ARBA" id="ARBA00022989"/>
    </source>
</evidence>
<feature type="transmembrane region" description="Helical" evidence="8">
    <location>
        <begin position="9"/>
        <end position="29"/>
    </location>
</feature>
<feature type="transmembrane region" description="Helical" evidence="8">
    <location>
        <begin position="120"/>
        <end position="140"/>
    </location>
</feature>
<feature type="transmembrane region" description="Helical" evidence="8">
    <location>
        <begin position="466"/>
        <end position="487"/>
    </location>
</feature>
<evidence type="ECO:0000256" key="7">
    <source>
        <dbReference type="ARBA" id="ARBA00023136"/>
    </source>
</evidence>
<comment type="similarity">
    <text evidence="2">Belongs to the peptide transporter carbon starvation (CstA) (TC 2.A.114) family.</text>
</comment>
<feature type="transmembrane region" description="Helical" evidence="8">
    <location>
        <begin position="289"/>
        <end position="310"/>
    </location>
</feature>
<feature type="transmembrane region" description="Helical" evidence="8">
    <location>
        <begin position="95"/>
        <end position="114"/>
    </location>
</feature>
<evidence type="ECO:0000313" key="10">
    <source>
        <dbReference type="EMBL" id="MDV7218908.1"/>
    </source>
</evidence>
<feature type="transmembrane region" description="Helical" evidence="8">
    <location>
        <begin position="364"/>
        <end position="387"/>
    </location>
</feature>
<feature type="transmembrane region" description="Helical" evidence="8">
    <location>
        <begin position="322"/>
        <end position="343"/>
    </location>
</feature>
<accession>A0ABU4FE90</accession>
<feature type="transmembrane region" description="Helical" evidence="8">
    <location>
        <begin position="574"/>
        <end position="594"/>
    </location>
</feature>
<evidence type="ECO:0000256" key="3">
    <source>
        <dbReference type="ARBA" id="ARBA00022448"/>
    </source>
</evidence>
<feature type="domain" description="CstA N-terminal" evidence="9">
    <location>
        <begin position="36"/>
        <end position="592"/>
    </location>
</feature>
<evidence type="ECO:0000256" key="5">
    <source>
        <dbReference type="ARBA" id="ARBA00022692"/>
    </source>
</evidence>
<gene>
    <name evidence="10" type="ORF">R5A26_23435</name>
</gene>
<feature type="transmembrane region" description="Helical" evidence="8">
    <location>
        <begin position="160"/>
        <end position="185"/>
    </location>
</feature>
<dbReference type="EMBL" id="JAWMAJ010000078">
    <property type="protein sequence ID" value="MDV7218908.1"/>
    <property type="molecule type" value="Genomic_DNA"/>
</dbReference>
<organism evidence="10 11">
    <name type="scientific">Streptomyces prunicolor</name>
    <dbReference type="NCBI Taxonomy" id="67348"/>
    <lineage>
        <taxon>Bacteria</taxon>
        <taxon>Bacillati</taxon>
        <taxon>Actinomycetota</taxon>
        <taxon>Actinomycetes</taxon>
        <taxon>Kitasatosporales</taxon>
        <taxon>Streptomycetaceae</taxon>
        <taxon>Streptomyces</taxon>
    </lineage>
</organism>
<feature type="transmembrane region" description="Helical" evidence="8">
    <location>
        <begin position="35"/>
        <end position="54"/>
    </location>
</feature>
<dbReference type="InterPro" id="IPR051605">
    <property type="entry name" value="CstA"/>
</dbReference>
<protein>
    <submittedName>
        <fullName evidence="10">Carbon starvation CstA family protein</fullName>
    </submittedName>
</protein>
<dbReference type="PANTHER" id="PTHR30252:SF3">
    <property type="entry name" value="PYRUVATE_PROTON SYMPORTER BTST"/>
    <property type="match status" value="1"/>
</dbReference>
<evidence type="ECO:0000256" key="8">
    <source>
        <dbReference type="SAM" id="Phobius"/>
    </source>
</evidence>
<proteinExistence type="inferred from homology"/>
<evidence type="ECO:0000256" key="4">
    <source>
        <dbReference type="ARBA" id="ARBA00022475"/>
    </source>
</evidence>
<keyword evidence="11" id="KW-1185">Reference proteome</keyword>
<feature type="transmembrane region" description="Helical" evidence="8">
    <location>
        <begin position="257"/>
        <end position="277"/>
    </location>
</feature>
<name>A0ABU4FE90_9ACTN</name>
<evidence type="ECO:0000256" key="1">
    <source>
        <dbReference type="ARBA" id="ARBA00004651"/>
    </source>
</evidence>
<keyword evidence="7 8" id="KW-0472">Membrane</keyword>
<reference evidence="10 11" key="1">
    <citation type="submission" date="2023-10" db="EMBL/GenBank/DDBJ databases">
        <title>Characterization of rhizosphere-enriched actinobacteria from wheat plants lab-grown on chernevaya soil.</title>
        <authorList>
            <person name="Tikhonova E.N."/>
            <person name="Konopkin A."/>
            <person name="Kravchenko I.K."/>
        </authorList>
    </citation>
    <scope>NUCLEOTIDE SEQUENCE [LARGE SCALE GENOMIC DNA]</scope>
    <source>
        <strain evidence="10 11">RR29</strain>
    </source>
</reference>
<dbReference type="RefSeq" id="WP_266862070.1">
    <property type="nucleotide sequence ID" value="NZ_JAPEMW010000001.1"/>
</dbReference>
<dbReference type="PANTHER" id="PTHR30252">
    <property type="entry name" value="INNER MEMBRANE PEPTIDE TRANSPORTER"/>
    <property type="match status" value="1"/>
</dbReference>
<comment type="subcellular location">
    <subcellularLocation>
        <location evidence="1">Cell membrane</location>
        <topology evidence="1">Multi-pass membrane protein</topology>
    </subcellularLocation>
</comment>
<keyword evidence="3" id="KW-0813">Transport</keyword>
<feature type="transmembrane region" description="Helical" evidence="8">
    <location>
        <begin position="191"/>
        <end position="211"/>
    </location>
</feature>
<sequence length="713" mass="75583">MRTANVRTIVVWTLVALVGAAGWSVLALARGENVSAAWMVAAALGSYAIAYRFYAKFIVYKVLKVDGTRATPAERLDNGIDYHPTDRRVLLGHHFAAIAGAGPLVGPVLAAQMGYLPGTIWIVVGVIFAGAVQDMVVLFFSTRRDGRSLGQMAREEIGPFGGAAALVATFAIMIILLGVLALVVVNALASSPWGTFSIGMTIPIALLMGFYLRVLRPGRVSEVSLIGVALLLLALVAGRWVAESSWAGTFTLAPSTLVIWLVGYGFVASILPVWTLLAPRDYLSTFMKIGTIALLAIGVVVALPALKMPAVTDFAKHGNGPVFAGSLFPFVFITIACGALSGFHSLISSGTTPKMIQKETQIRMIGYGAMLMESSVAVMALVAASIIDPGLYFAMNAPAGAIGTTVQNASQVVSSWGYHISPADLAQAAKNVDEASLLSRTGGAPTLAVGVSEIFSKVTGGSLRAFWYHFAIMFEALFILTALDAGTRVGRFMLQDMLGNVYRPFKNVSWKPGLALTSAIVCALWGYFLWVGVHEPLGGINQLFPIFGISNQLLAAVALAVCTTLLVKSGRLKWAWITGVPLAWDATVTLTASWQKVFSSDPKVGFFKQRSVFQDAIDAGKVLPPAKSMDDMHTVVTNSTVDGVLSAILAVLVVVVIADALRVCVRHIRRPALSTLSETPYVESNIVAPAGLIPTREEKEEATRDAVGAPAGD</sequence>
<feature type="transmembrane region" description="Helical" evidence="8">
    <location>
        <begin position="508"/>
        <end position="531"/>
    </location>
</feature>
<feature type="transmembrane region" description="Helical" evidence="8">
    <location>
        <begin position="543"/>
        <end position="567"/>
    </location>
</feature>
<dbReference type="InterPro" id="IPR003706">
    <property type="entry name" value="CstA_N"/>
</dbReference>
<evidence type="ECO:0000259" key="9">
    <source>
        <dbReference type="Pfam" id="PF02554"/>
    </source>
</evidence>
<feature type="transmembrane region" description="Helical" evidence="8">
    <location>
        <begin position="223"/>
        <end position="242"/>
    </location>
</feature>
<comment type="caution">
    <text evidence="10">The sequence shown here is derived from an EMBL/GenBank/DDBJ whole genome shotgun (WGS) entry which is preliminary data.</text>
</comment>
<dbReference type="Proteomes" id="UP001187346">
    <property type="component" value="Unassembled WGS sequence"/>
</dbReference>
<evidence type="ECO:0000313" key="11">
    <source>
        <dbReference type="Proteomes" id="UP001187346"/>
    </source>
</evidence>
<keyword evidence="5 8" id="KW-0812">Transmembrane</keyword>
<dbReference type="Pfam" id="PF02554">
    <property type="entry name" value="CstA"/>
    <property type="match status" value="1"/>
</dbReference>
<keyword evidence="6 8" id="KW-1133">Transmembrane helix</keyword>
<keyword evidence="4" id="KW-1003">Cell membrane</keyword>
<evidence type="ECO:0000256" key="2">
    <source>
        <dbReference type="ARBA" id="ARBA00007755"/>
    </source>
</evidence>